<dbReference type="SUPFAM" id="SSF57362">
    <property type="entry name" value="BPTI-like"/>
    <property type="match status" value="2"/>
</dbReference>
<dbReference type="InterPro" id="IPR050098">
    <property type="entry name" value="TFPI/VKTCI-like"/>
</dbReference>
<dbReference type="Gene3D" id="4.10.410.10">
    <property type="entry name" value="Pancreatic trypsin inhibitor Kunitz domain"/>
    <property type="match status" value="2"/>
</dbReference>
<dbReference type="Pfam" id="PF00014">
    <property type="entry name" value="Kunitz_BPTI"/>
    <property type="match status" value="2"/>
</dbReference>
<dbReference type="Proteomes" id="UP001652582">
    <property type="component" value="Chromosome 10"/>
</dbReference>
<sequence>MTNILEEITLDLTSSVAQLYAEVLVLAKTCQLRPLHGPCRADMAMYYFVPENKTCSIFNWGGCQGNGNRFDTLQECLTTCLSKPNHPKTRPKWCSLNFDYGFCFGALNRWYYDPLWKVCKQRIYSGCGGNKNNFYSQEQCDSICRLGTGVLKSAVSNKSDTKKVLIINSLNSTTTRSRDLG</sequence>
<evidence type="ECO:0000259" key="3">
    <source>
        <dbReference type="PROSITE" id="PS50279"/>
    </source>
</evidence>
<dbReference type="PROSITE" id="PS50279">
    <property type="entry name" value="BPTI_KUNITZ_2"/>
    <property type="match status" value="2"/>
</dbReference>
<proteinExistence type="predicted"/>
<accession>A0ABM3LLN0</accession>
<evidence type="ECO:0000256" key="1">
    <source>
        <dbReference type="ARBA" id="ARBA00022690"/>
    </source>
</evidence>
<keyword evidence="2" id="KW-0722">Serine protease inhibitor</keyword>
<dbReference type="CDD" id="cd00109">
    <property type="entry name" value="Kunitz-type"/>
    <property type="match status" value="2"/>
</dbReference>
<evidence type="ECO:0000313" key="4">
    <source>
        <dbReference type="Proteomes" id="UP001652582"/>
    </source>
</evidence>
<name>A0ABM3LLN0_BICAN</name>
<gene>
    <name evidence="5" type="primary">LOC112047574</name>
</gene>
<reference evidence="5" key="1">
    <citation type="submission" date="2025-08" db="UniProtKB">
        <authorList>
            <consortium name="RefSeq"/>
        </authorList>
    </citation>
    <scope>IDENTIFICATION</scope>
</reference>
<keyword evidence="4" id="KW-1185">Reference proteome</keyword>
<dbReference type="InterPro" id="IPR020901">
    <property type="entry name" value="Prtase_inh_Kunz-CS"/>
</dbReference>
<dbReference type="RefSeq" id="XP_052739980.1">
    <property type="nucleotide sequence ID" value="XM_052884020.1"/>
</dbReference>
<dbReference type="SMART" id="SM00131">
    <property type="entry name" value="KU"/>
    <property type="match status" value="2"/>
</dbReference>
<organism evidence="4 5">
    <name type="scientific">Bicyclus anynana</name>
    <name type="common">Squinting bush brown butterfly</name>
    <dbReference type="NCBI Taxonomy" id="110368"/>
    <lineage>
        <taxon>Eukaryota</taxon>
        <taxon>Metazoa</taxon>
        <taxon>Ecdysozoa</taxon>
        <taxon>Arthropoda</taxon>
        <taxon>Hexapoda</taxon>
        <taxon>Insecta</taxon>
        <taxon>Pterygota</taxon>
        <taxon>Neoptera</taxon>
        <taxon>Endopterygota</taxon>
        <taxon>Lepidoptera</taxon>
        <taxon>Glossata</taxon>
        <taxon>Ditrysia</taxon>
        <taxon>Papilionoidea</taxon>
        <taxon>Nymphalidae</taxon>
        <taxon>Satyrinae</taxon>
        <taxon>Satyrini</taxon>
        <taxon>Mycalesina</taxon>
        <taxon>Bicyclus</taxon>
    </lineage>
</organism>
<protein>
    <submittedName>
        <fullName evidence="5">Tissue factor pathway inhibitor-like</fullName>
    </submittedName>
</protein>
<keyword evidence="1" id="KW-0646">Protease inhibitor</keyword>
<dbReference type="PROSITE" id="PS00280">
    <property type="entry name" value="BPTI_KUNITZ_1"/>
    <property type="match status" value="1"/>
</dbReference>
<feature type="domain" description="BPTI/Kunitz inhibitor" evidence="3">
    <location>
        <begin position="30"/>
        <end position="80"/>
    </location>
</feature>
<dbReference type="PANTHER" id="PTHR10083">
    <property type="entry name" value="KUNITZ-TYPE PROTEASE INHIBITOR-RELATED"/>
    <property type="match status" value="1"/>
</dbReference>
<feature type="domain" description="BPTI/Kunitz inhibitor" evidence="3">
    <location>
        <begin position="94"/>
        <end position="144"/>
    </location>
</feature>
<dbReference type="GeneID" id="112047574"/>
<dbReference type="InterPro" id="IPR036880">
    <property type="entry name" value="Kunitz_BPTI_sf"/>
</dbReference>
<dbReference type="PRINTS" id="PR00759">
    <property type="entry name" value="BASICPTASE"/>
</dbReference>
<evidence type="ECO:0000313" key="5">
    <source>
        <dbReference type="RefSeq" id="XP_052739980.1"/>
    </source>
</evidence>
<evidence type="ECO:0000256" key="2">
    <source>
        <dbReference type="ARBA" id="ARBA00022900"/>
    </source>
</evidence>
<dbReference type="InterPro" id="IPR002223">
    <property type="entry name" value="Kunitz_BPTI"/>
</dbReference>